<evidence type="ECO:0000313" key="2">
    <source>
        <dbReference type="Proteomes" id="UP000198406"/>
    </source>
</evidence>
<dbReference type="EMBL" id="BDSP01000164">
    <property type="protein sequence ID" value="GAX21374.1"/>
    <property type="molecule type" value="Genomic_DNA"/>
</dbReference>
<dbReference type="AlphaFoldDB" id="A0A1Z5K574"/>
<keyword evidence="2" id="KW-1185">Reference proteome</keyword>
<reference evidence="1 2" key="1">
    <citation type="journal article" date="2015" name="Plant Cell">
        <title>Oil accumulation by the oleaginous diatom Fistulifera solaris as revealed by the genome and transcriptome.</title>
        <authorList>
            <person name="Tanaka T."/>
            <person name="Maeda Y."/>
            <person name="Veluchamy A."/>
            <person name="Tanaka M."/>
            <person name="Abida H."/>
            <person name="Marechal E."/>
            <person name="Bowler C."/>
            <person name="Muto M."/>
            <person name="Sunaga Y."/>
            <person name="Tanaka M."/>
            <person name="Yoshino T."/>
            <person name="Taniguchi T."/>
            <person name="Fukuda Y."/>
            <person name="Nemoto M."/>
            <person name="Matsumoto M."/>
            <person name="Wong P.S."/>
            <person name="Aburatani S."/>
            <person name="Fujibuchi W."/>
        </authorList>
    </citation>
    <scope>NUCLEOTIDE SEQUENCE [LARGE SCALE GENOMIC DNA]</scope>
    <source>
        <strain evidence="1 2">JPCC DA0580</strain>
    </source>
</reference>
<sequence>MSSPNAQLLKLIPASQLKRHQHQRICYKDGDYWPTYKFLRAPESLEELVECHSIFSILQETNDTRILVGPLQEIGSDAVSFEAVDAKNPGGLVTLADDDRCLFLMYNHVNCTIVGKSDVAVAETAAFLWSLQDESWRIEICCSTRRFNFSVVSLDQLNGLFQTHPNVRIKLDVTNISLAQSRFLAEYPDRIDLILDLSAEAFADGGDTFVHCLRERKSSFGALVLFAKDYTQNENFRLLLQAEAIDKLVLPYVGPQQQIHLIFSALVAEVDLTIEVDAAQGLDWSRMNIVPKELTIAFKVEYDSEAHTDCVCSFFRRLAELGDFVKLDFDLCYESDSSVPSRVVTALIDAIDANQNLQELALYQPHGQVTPYLQDIFAAVARHEGLEFLRLDAYPAETDPQYNMLKELLKTNRNIQVIDYNWYTFTDDDEIDRLYAFNDFFGDCQDLLEESMELLPSLVGEILTQCASHDFRRSAFLMANHTEALCELMQYSF</sequence>
<gene>
    <name evidence="1" type="ORF">FisN_12Lu108</name>
</gene>
<protein>
    <submittedName>
        <fullName evidence="1">Uncharacterized protein</fullName>
    </submittedName>
</protein>
<evidence type="ECO:0000313" key="1">
    <source>
        <dbReference type="EMBL" id="GAX21374.1"/>
    </source>
</evidence>
<comment type="caution">
    <text evidence="1">The sequence shown here is derived from an EMBL/GenBank/DDBJ whole genome shotgun (WGS) entry which is preliminary data.</text>
</comment>
<dbReference type="Proteomes" id="UP000198406">
    <property type="component" value="Unassembled WGS sequence"/>
</dbReference>
<dbReference type="InParanoid" id="A0A1Z5K574"/>
<accession>A0A1Z5K574</accession>
<proteinExistence type="predicted"/>
<name>A0A1Z5K574_FISSO</name>
<organism evidence="1 2">
    <name type="scientific">Fistulifera solaris</name>
    <name type="common">Oleaginous diatom</name>
    <dbReference type="NCBI Taxonomy" id="1519565"/>
    <lineage>
        <taxon>Eukaryota</taxon>
        <taxon>Sar</taxon>
        <taxon>Stramenopiles</taxon>
        <taxon>Ochrophyta</taxon>
        <taxon>Bacillariophyta</taxon>
        <taxon>Bacillariophyceae</taxon>
        <taxon>Bacillariophycidae</taxon>
        <taxon>Naviculales</taxon>
        <taxon>Naviculaceae</taxon>
        <taxon>Fistulifera</taxon>
    </lineage>
</organism>